<gene>
    <name evidence="2" type="ORF">EZ313_11190</name>
</gene>
<keyword evidence="3" id="KW-1185">Reference proteome</keyword>
<keyword evidence="1" id="KW-0472">Membrane</keyword>
<protein>
    <recommendedName>
        <fullName evidence="4">DUF1440 domain-containing protein</fullName>
    </recommendedName>
</protein>
<reference evidence="2 3" key="1">
    <citation type="submission" date="2019-03" db="EMBL/GenBank/DDBJ databases">
        <title>Ramlibacter henchirensis DSM 14656, whole genome shotgun sequence.</title>
        <authorList>
            <person name="Zhang X."/>
            <person name="Feng G."/>
            <person name="Zhu H."/>
        </authorList>
    </citation>
    <scope>NUCLEOTIDE SEQUENCE [LARGE SCALE GENOMIC DNA]</scope>
    <source>
        <strain evidence="2 3">DSM 14656</strain>
    </source>
</reference>
<evidence type="ECO:0000256" key="1">
    <source>
        <dbReference type="SAM" id="Phobius"/>
    </source>
</evidence>
<evidence type="ECO:0000313" key="2">
    <source>
        <dbReference type="EMBL" id="TFZ07147.1"/>
    </source>
</evidence>
<dbReference type="EMBL" id="SMLM01000001">
    <property type="protein sequence ID" value="TFZ07147.1"/>
    <property type="molecule type" value="Genomic_DNA"/>
</dbReference>
<name>A0A4Z0C5V0_9BURK</name>
<dbReference type="RefSeq" id="WP_135263227.1">
    <property type="nucleotide sequence ID" value="NZ_SMLM01000001.1"/>
</dbReference>
<feature type="transmembrane region" description="Helical" evidence="1">
    <location>
        <begin position="104"/>
        <end position="123"/>
    </location>
</feature>
<organism evidence="2 3">
    <name type="scientific">Ramlibacter henchirensis</name>
    <dbReference type="NCBI Taxonomy" id="204072"/>
    <lineage>
        <taxon>Bacteria</taxon>
        <taxon>Pseudomonadati</taxon>
        <taxon>Pseudomonadota</taxon>
        <taxon>Betaproteobacteria</taxon>
        <taxon>Burkholderiales</taxon>
        <taxon>Comamonadaceae</taxon>
        <taxon>Ramlibacter</taxon>
    </lineage>
</organism>
<sequence>MKEIALLPSPRESDWMPALREGLVSGSLASLLATAVLAFAGQRETGSAVAPINAVSHWLWGEEALLENEPTWRHTALGLLTNHAAAVFWAVLHAKLARRSPWAGTLPGAVLGGLATSAAASAIDYTIVPKRLTPGFEHRLSTRSMVGVFAALAAGVAIGSMLMRDRD</sequence>
<keyword evidence="1" id="KW-0812">Transmembrane</keyword>
<dbReference type="OrthoDB" id="288267at2"/>
<comment type="caution">
    <text evidence="2">The sequence shown here is derived from an EMBL/GenBank/DDBJ whole genome shotgun (WGS) entry which is preliminary data.</text>
</comment>
<accession>A0A4Z0C5V0</accession>
<evidence type="ECO:0008006" key="4">
    <source>
        <dbReference type="Google" id="ProtNLM"/>
    </source>
</evidence>
<feature type="transmembrane region" description="Helical" evidence="1">
    <location>
        <begin position="143"/>
        <end position="163"/>
    </location>
</feature>
<dbReference type="Proteomes" id="UP000298180">
    <property type="component" value="Unassembled WGS sequence"/>
</dbReference>
<dbReference type="AlphaFoldDB" id="A0A4Z0C5V0"/>
<evidence type="ECO:0000313" key="3">
    <source>
        <dbReference type="Proteomes" id="UP000298180"/>
    </source>
</evidence>
<keyword evidence="1" id="KW-1133">Transmembrane helix</keyword>
<proteinExistence type="predicted"/>